<dbReference type="InterPro" id="IPR011990">
    <property type="entry name" value="TPR-like_helical_dom_sf"/>
</dbReference>
<dbReference type="SUPFAM" id="SSF52200">
    <property type="entry name" value="Toll/Interleukin receptor TIR domain"/>
    <property type="match status" value="1"/>
</dbReference>
<dbReference type="PROSITE" id="PS50005">
    <property type="entry name" value="TPR"/>
    <property type="match status" value="2"/>
</dbReference>
<dbReference type="Pfam" id="PF13424">
    <property type="entry name" value="TPR_12"/>
    <property type="match status" value="3"/>
</dbReference>
<proteinExistence type="predicted"/>
<dbReference type="PANTHER" id="PTHR47691">
    <property type="entry name" value="REGULATOR-RELATED"/>
    <property type="match status" value="1"/>
</dbReference>
<dbReference type="InterPro" id="IPR013568">
    <property type="entry name" value="SEFIR_dom"/>
</dbReference>
<keyword evidence="1" id="KW-0802">TPR repeat</keyword>
<dbReference type="InterPro" id="IPR035897">
    <property type="entry name" value="Toll_tir_struct_dom_sf"/>
</dbReference>
<feature type="domain" description="SEFIR" evidence="2">
    <location>
        <begin position="17"/>
        <end position="156"/>
    </location>
</feature>
<evidence type="ECO:0000256" key="1">
    <source>
        <dbReference type="PROSITE-ProRule" id="PRU00339"/>
    </source>
</evidence>
<dbReference type="InterPro" id="IPR002182">
    <property type="entry name" value="NB-ARC"/>
</dbReference>
<dbReference type="PROSITE" id="PS51534">
    <property type="entry name" value="SEFIR"/>
    <property type="match status" value="1"/>
</dbReference>
<feature type="repeat" description="TPR" evidence="1">
    <location>
        <begin position="729"/>
        <end position="762"/>
    </location>
</feature>
<dbReference type="InterPro" id="IPR027417">
    <property type="entry name" value="P-loop_NTPase"/>
</dbReference>
<evidence type="ECO:0000259" key="2">
    <source>
        <dbReference type="PROSITE" id="PS51534"/>
    </source>
</evidence>
<dbReference type="GO" id="GO:0043531">
    <property type="term" value="F:ADP binding"/>
    <property type="evidence" value="ECO:0007669"/>
    <property type="project" value="InterPro"/>
</dbReference>
<organism evidence="3 4">
    <name type="scientific">Kibdelosporangium aridum</name>
    <dbReference type="NCBI Taxonomy" id="2030"/>
    <lineage>
        <taxon>Bacteria</taxon>
        <taxon>Bacillati</taxon>
        <taxon>Actinomycetota</taxon>
        <taxon>Actinomycetes</taxon>
        <taxon>Pseudonocardiales</taxon>
        <taxon>Pseudonocardiaceae</taxon>
        <taxon>Kibdelosporangium</taxon>
    </lineage>
</organism>
<reference evidence="3 4" key="1">
    <citation type="submission" date="2017-04" db="EMBL/GenBank/DDBJ databases">
        <authorList>
            <person name="Afonso C.L."/>
            <person name="Miller P.J."/>
            <person name="Scott M.A."/>
            <person name="Spackman E."/>
            <person name="Goraichik I."/>
            <person name="Dimitrov K.M."/>
            <person name="Suarez D.L."/>
            <person name="Swayne D.E."/>
        </authorList>
    </citation>
    <scope>NUCLEOTIDE SEQUENCE [LARGE SCALE GENOMIC DNA]</scope>
    <source>
        <strain evidence="3 4">DSM 43828</strain>
    </source>
</reference>
<gene>
    <name evidence="3" type="ORF">SAMN05661093_01942</name>
</gene>
<dbReference type="InterPro" id="IPR019734">
    <property type="entry name" value="TPR_rpt"/>
</dbReference>
<dbReference type="SUPFAM" id="SSF52540">
    <property type="entry name" value="P-loop containing nucleoside triphosphate hydrolases"/>
    <property type="match status" value="1"/>
</dbReference>
<dbReference type="SUPFAM" id="SSF48452">
    <property type="entry name" value="TPR-like"/>
    <property type="match status" value="3"/>
</dbReference>
<dbReference type="Pfam" id="PF00931">
    <property type="entry name" value="NB-ARC"/>
    <property type="match status" value="1"/>
</dbReference>
<evidence type="ECO:0000313" key="3">
    <source>
        <dbReference type="EMBL" id="SMC83670.1"/>
    </source>
</evidence>
<dbReference type="RefSeq" id="WP_084425696.1">
    <property type="nucleotide sequence ID" value="NZ_FWXV01000002.1"/>
</dbReference>
<dbReference type="Gene3D" id="3.40.50.300">
    <property type="entry name" value="P-loop containing nucleotide triphosphate hydrolases"/>
    <property type="match status" value="1"/>
</dbReference>
<dbReference type="Gene3D" id="3.40.50.10140">
    <property type="entry name" value="Toll/interleukin-1 receptor homology (TIR) domain"/>
    <property type="match status" value="1"/>
</dbReference>
<evidence type="ECO:0000313" key="4">
    <source>
        <dbReference type="Proteomes" id="UP000192674"/>
    </source>
</evidence>
<dbReference type="Proteomes" id="UP000192674">
    <property type="component" value="Unassembled WGS sequence"/>
</dbReference>
<dbReference type="Pfam" id="PF08357">
    <property type="entry name" value="SEFIR"/>
    <property type="match status" value="1"/>
</dbReference>
<name>A0A1Y5XAS7_KIBAR</name>
<dbReference type="EMBL" id="FWXV01000002">
    <property type="protein sequence ID" value="SMC83670.1"/>
    <property type="molecule type" value="Genomic_DNA"/>
</dbReference>
<accession>A0A1Y5XAS7</accession>
<keyword evidence="4" id="KW-1185">Reference proteome</keyword>
<dbReference type="PRINTS" id="PR00364">
    <property type="entry name" value="DISEASERSIST"/>
</dbReference>
<dbReference type="OrthoDB" id="581105at2"/>
<feature type="repeat" description="TPR" evidence="1">
    <location>
        <begin position="849"/>
        <end position="882"/>
    </location>
</feature>
<dbReference type="AlphaFoldDB" id="A0A1Y5XAS7"/>
<sequence length="978" mass="107202">MASTENIVAHGDPPRPAPRVFISYSHESEQHKSDVRQFCALLREHGIDAVLDYFDNDQRHDWYAWMIKHITESDFTIVIASPRYASVADGAGPATESRGVHSESALLRDLLYRDREQWIRKTLPVILPGGSRDDIPHFLQPYCADHYQVSELTEAGIEDLLRVLTGQPRYVPSELGDVPALPPIDSTLPSAAAAPMSNLPLDNRAFTGRAQEVARLVDIVTTAADGDVLGATILSIDGMPGVGKTTFAVHVAHHLASRFPDGQFFLDLHGHTPGKAPVEPADALLTLLLTIGIAVEQIPATLDERSRLWREKLAGKRVLLLLDDALRPEQVRPLLPGCPGSLLLVTSRRRMEALEDVQPLSLEVLVPDDAVAMLHRVARVTPDPSEATAAAELVRLCGYLPLAIALTAGRWRSHPTWTVRHLAEELARSRNRPRAIRAGNQTVAAAFDLSYRDLTPDQQRLFRRMSQHPGAHIDVYAAAVLDDADVEDTRERLEALYLDHLLEEPTPGTYRLHDLINAYAVTLATGDSVALRESAIDRLVDYYLYATATAVGQLPTRHIANLAVSPKPPAQAPDLSSAEAAAAWLANERANIGACVIYASNHGRAQRAAQLATAIHPYLRQQGHWNHALCLHKTAVTAAYAASQFADEAAVLADVGVIHYLRGEYDEAAKSLTRAHNLFSMFHNRIGEANTRTDLGILQYLRGDFTDAETSLVRARALYVRLGHRLGEANALKDLGIVQRLRGDYAEAVGSFTDALTLYTELGNQVGEATVLADLGMLQYLRGHYDDATASLTRAHTLYTQLGHRLGEANALIDLGNVQRLRGKFADATASLTRAHALYVQLGHRLGEANALKDLGMVQHATHDYSEALKSFTRAHVLLTDDREGQVENLINLAALAVDWPQAGNPREHYEQALHQAQQIGARLYEAYALEGIGRCLLRTSDAAEEGISRLRQASVLYEQLGVPEALAVEHTLAEISG</sequence>
<dbReference type="PANTHER" id="PTHR47691:SF3">
    <property type="entry name" value="HTH-TYPE TRANSCRIPTIONAL REGULATOR RV0890C-RELATED"/>
    <property type="match status" value="1"/>
</dbReference>
<dbReference type="SMART" id="SM00028">
    <property type="entry name" value="TPR"/>
    <property type="match status" value="6"/>
</dbReference>
<dbReference type="Gene3D" id="1.25.40.10">
    <property type="entry name" value="Tetratricopeptide repeat domain"/>
    <property type="match status" value="2"/>
</dbReference>
<protein>
    <submittedName>
        <fullName evidence="3">Tetratricopeptide repeat-containing protein</fullName>
    </submittedName>
</protein>